<accession>A0ABW9DTF4</accession>
<comment type="caution">
    <text evidence="2">The sequence shown here is derived from an EMBL/GenBank/DDBJ whole genome shotgun (WGS) entry which is preliminary data.</text>
</comment>
<evidence type="ECO:0000313" key="3">
    <source>
        <dbReference type="Proteomes" id="UP001629432"/>
    </source>
</evidence>
<dbReference type="Proteomes" id="UP001629432">
    <property type="component" value="Unassembled WGS sequence"/>
</dbReference>
<feature type="transmembrane region" description="Helical" evidence="1">
    <location>
        <begin position="81"/>
        <end position="99"/>
    </location>
</feature>
<sequence>MRLQFARTCSRVHQTGRHGPTVSEELAEILSATANGRGDMFVEVGDHVTYCRVDELHDKHSVLIVDDPRDRVRRRSQRWQLCSDFIYAASISVSGQHPLVADASAVGHFLMTIAGIFIALTATSMRVKRSPSKLLE</sequence>
<evidence type="ECO:0000256" key="1">
    <source>
        <dbReference type="SAM" id="Phobius"/>
    </source>
</evidence>
<feature type="transmembrane region" description="Helical" evidence="1">
    <location>
        <begin position="105"/>
        <end position="123"/>
    </location>
</feature>
<organism evidence="2 3">
    <name type="scientific">Paraburkholderia metrosideri</name>
    <dbReference type="NCBI Taxonomy" id="580937"/>
    <lineage>
        <taxon>Bacteria</taxon>
        <taxon>Pseudomonadati</taxon>
        <taxon>Pseudomonadota</taxon>
        <taxon>Betaproteobacteria</taxon>
        <taxon>Burkholderiales</taxon>
        <taxon>Burkholderiaceae</taxon>
        <taxon>Paraburkholderia</taxon>
    </lineage>
</organism>
<name>A0ABW9DTF4_9BURK</name>
<keyword evidence="3" id="KW-1185">Reference proteome</keyword>
<gene>
    <name evidence="2" type="ORF">PQQ63_15445</name>
</gene>
<dbReference type="EMBL" id="JAQQCF010000012">
    <property type="protein sequence ID" value="MFM0638096.1"/>
    <property type="molecule type" value="Genomic_DNA"/>
</dbReference>
<reference evidence="2 3" key="1">
    <citation type="journal article" date="2024" name="Chem. Sci.">
        <title>Discovery of megapolipeptins by genome mining of a Burkholderiales bacteria collection.</title>
        <authorList>
            <person name="Paulo B.S."/>
            <person name="Recchia M.J.J."/>
            <person name="Lee S."/>
            <person name="Fergusson C.H."/>
            <person name="Romanowski S.B."/>
            <person name="Hernandez A."/>
            <person name="Krull N."/>
            <person name="Liu D.Y."/>
            <person name="Cavanagh H."/>
            <person name="Bos A."/>
            <person name="Gray C.A."/>
            <person name="Murphy B.T."/>
            <person name="Linington R.G."/>
            <person name="Eustaquio A.S."/>
        </authorList>
    </citation>
    <scope>NUCLEOTIDE SEQUENCE [LARGE SCALE GENOMIC DNA]</scope>
    <source>
        <strain evidence="2 3">RL17-338-BIC-A</strain>
    </source>
</reference>
<protein>
    <submittedName>
        <fullName evidence="2">Uncharacterized protein</fullName>
    </submittedName>
</protein>
<dbReference type="RefSeq" id="WP_408234381.1">
    <property type="nucleotide sequence ID" value="NZ_JAQQCF010000012.1"/>
</dbReference>
<keyword evidence="1" id="KW-0812">Transmembrane</keyword>
<evidence type="ECO:0000313" key="2">
    <source>
        <dbReference type="EMBL" id="MFM0638096.1"/>
    </source>
</evidence>
<proteinExistence type="predicted"/>
<keyword evidence="1" id="KW-1133">Transmembrane helix</keyword>
<keyword evidence="1" id="KW-0472">Membrane</keyword>